<dbReference type="EMBL" id="JAULJE010000009">
    <property type="protein sequence ID" value="KAK1339256.1"/>
    <property type="molecule type" value="Genomic_DNA"/>
</dbReference>
<feature type="coiled-coil region" evidence="1">
    <location>
        <begin position="200"/>
        <end position="253"/>
    </location>
</feature>
<dbReference type="InterPro" id="IPR038834">
    <property type="entry name" value="CCDC175"/>
</dbReference>
<feature type="coiled-coil region" evidence="1">
    <location>
        <begin position="585"/>
        <end position="644"/>
    </location>
</feature>
<evidence type="ECO:0000313" key="2">
    <source>
        <dbReference type="EMBL" id="KAK1339256.1"/>
    </source>
</evidence>
<organism evidence="2 3">
    <name type="scientific">Cnephaeus nilssonii</name>
    <name type="common">Northern bat</name>
    <name type="synonym">Eptesicus nilssonii</name>
    <dbReference type="NCBI Taxonomy" id="3371016"/>
    <lineage>
        <taxon>Eukaryota</taxon>
        <taxon>Metazoa</taxon>
        <taxon>Chordata</taxon>
        <taxon>Craniata</taxon>
        <taxon>Vertebrata</taxon>
        <taxon>Euteleostomi</taxon>
        <taxon>Mammalia</taxon>
        <taxon>Eutheria</taxon>
        <taxon>Laurasiatheria</taxon>
        <taxon>Chiroptera</taxon>
        <taxon>Yangochiroptera</taxon>
        <taxon>Vespertilionidae</taxon>
        <taxon>Cnephaeus</taxon>
    </lineage>
</organism>
<evidence type="ECO:0000256" key="1">
    <source>
        <dbReference type="SAM" id="Coils"/>
    </source>
</evidence>
<name>A0AA40LMH4_CNENI</name>
<keyword evidence="1" id="KW-0175">Coiled coil</keyword>
<evidence type="ECO:0008006" key="4">
    <source>
        <dbReference type="Google" id="ProtNLM"/>
    </source>
</evidence>
<feature type="coiled-coil region" evidence="1">
    <location>
        <begin position="469"/>
        <end position="496"/>
    </location>
</feature>
<accession>A0AA40LMH4</accession>
<feature type="coiled-coil region" evidence="1">
    <location>
        <begin position="131"/>
        <end position="175"/>
    </location>
</feature>
<dbReference type="Proteomes" id="UP001177744">
    <property type="component" value="Unassembled WGS sequence"/>
</dbReference>
<proteinExistence type="predicted"/>
<sequence length="824" mass="97183">MALHSWSPELGFSDKQKQVAVSTGPSLDLSTFPSTLGSTVATAVLEQLFIVEKSLQSGYFKCNEDAKIFLKDIAISVKRLEELRNTTIELLEIESMELSRLYFLLETLPDNINTELEEFVIAARKLNLFEIKQLRMKVARLNNEIEFLKTRMADMKEINKDLGEQQKDLAKQHEKLVVLLNHAMEKKAMTTIYINETYTKINLEKEETKLQKKYIQAIEEIIDKERGEYLKKKKKLSDQISEYEKICESKKQDAFHRKKELDKLRIKELDIREKVTTSTVVLSDHNMEIAELNESIRHWEKQVEEMKKICNSLEEKIYFLKNTKNKLGEKTNIEKNEYLQKIKEVAEKIYKAQLENKELQEKLQTLNRQYKIVLHEEDKVLFQKRKIQEENNKQMRFISDKENFLSQRKVDIKNMEEGLVTLSELHRATQEVYRKHIKVLNENMEREIQRCVLTQWKIACLSKRHARWLLQMRDELQAIMDQIRAAEDRRNQLIEETSFREKEITENLTEIEKVSLDLKQTETEFVVKEKKLIQELNKYEQKIVKEMESTKIKEDELVTYLPKLHGTEEEYKLKNKMFQELGRILLEQKQEQNLLNDQISQMTREFTRQVNSMNKLKQELQQLRHQESNRIKSHFEILKNLENEIYVHDLETEALLLENERLKQYIAHIKTKIEPFAREASMSIFSDLSWHLVANHGRPLMEHAARSGPLIQAPSPLPLLLGLEALMEAAGRACDLSAPEFVCGSEDTLQEIKSLIDRLCARDEKIEQISIWLEGNLEELRFLATMELPEKTTKQKRFKKVIKKVRYVLAAFNVKNSNKEKLAK</sequence>
<evidence type="ECO:0000313" key="3">
    <source>
        <dbReference type="Proteomes" id="UP001177744"/>
    </source>
</evidence>
<feature type="coiled-coil region" evidence="1">
    <location>
        <begin position="282"/>
        <end position="376"/>
    </location>
</feature>
<dbReference type="AlphaFoldDB" id="A0AA40LMH4"/>
<comment type="caution">
    <text evidence="2">The sequence shown here is derived from an EMBL/GenBank/DDBJ whole genome shotgun (WGS) entry which is preliminary data.</text>
</comment>
<dbReference type="PANTHER" id="PTHR35347:SF1">
    <property type="entry name" value="COILED-COIL DOMAIN-CONTAINING PROTEIN 175"/>
    <property type="match status" value="1"/>
</dbReference>
<reference evidence="2" key="1">
    <citation type="submission" date="2023-06" db="EMBL/GenBank/DDBJ databases">
        <title>Reference genome for the Northern bat (Eptesicus nilssonii), a most northern bat species.</title>
        <authorList>
            <person name="Laine V.N."/>
            <person name="Pulliainen A.T."/>
            <person name="Lilley T.M."/>
        </authorList>
    </citation>
    <scope>NUCLEOTIDE SEQUENCE</scope>
    <source>
        <strain evidence="2">BLF_Eptnil</strain>
        <tissue evidence="2">Kidney</tissue>
    </source>
</reference>
<gene>
    <name evidence="2" type="ORF">QTO34_019935</name>
</gene>
<dbReference type="PANTHER" id="PTHR35347">
    <property type="entry name" value="COILED-COIL DOMAIN-CONTAINING PROTEIN 175"/>
    <property type="match status" value="1"/>
</dbReference>
<protein>
    <recommendedName>
        <fullName evidence="4">Coiled-coil domain-containing protein 175</fullName>
    </recommendedName>
</protein>
<keyword evidence="3" id="KW-1185">Reference proteome</keyword>